<evidence type="ECO:0000256" key="1">
    <source>
        <dbReference type="ARBA" id="ARBA00022729"/>
    </source>
</evidence>
<name>A0AAD8GXM4_9APIA</name>
<comment type="caution">
    <text evidence="5">The sequence shown here is derived from an EMBL/GenBank/DDBJ whole genome shotgun (WGS) entry which is preliminary data.</text>
</comment>
<reference evidence="5" key="1">
    <citation type="submission" date="2023-02" db="EMBL/GenBank/DDBJ databases">
        <title>Genome of toxic invasive species Heracleum sosnowskyi carries increased number of genes despite the absence of recent whole-genome duplications.</title>
        <authorList>
            <person name="Schelkunov M."/>
            <person name="Shtratnikova V."/>
            <person name="Makarenko M."/>
            <person name="Klepikova A."/>
            <person name="Omelchenko D."/>
            <person name="Novikova G."/>
            <person name="Obukhova E."/>
            <person name="Bogdanov V."/>
            <person name="Penin A."/>
            <person name="Logacheva M."/>
        </authorList>
    </citation>
    <scope>NUCLEOTIDE SEQUENCE</scope>
    <source>
        <strain evidence="5">Hsosn_3</strain>
        <tissue evidence="5">Leaf</tissue>
    </source>
</reference>
<proteinExistence type="predicted"/>
<dbReference type="PROSITE" id="PS50011">
    <property type="entry name" value="PROTEIN_KINASE_DOM"/>
    <property type="match status" value="1"/>
</dbReference>
<evidence type="ECO:0000313" key="6">
    <source>
        <dbReference type="Proteomes" id="UP001237642"/>
    </source>
</evidence>
<protein>
    <submittedName>
        <fullName evidence="5">Tyrosine-protein kinase</fullName>
    </submittedName>
</protein>
<keyword evidence="2" id="KW-0067">ATP-binding</keyword>
<evidence type="ECO:0000313" key="5">
    <source>
        <dbReference type="EMBL" id="KAK1356127.1"/>
    </source>
</evidence>
<dbReference type="InterPro" id="IPR051343">
    <property type="entry name" value="G-type_lectin_kinases/EP1-like"/>
</dbReference>
<accession>A0AAD8GXM4</accession>
<dbReference type="Proteomes" id="UP001237642">
    <property type="component" value="Unassembled WGS sequence"/>
</dbReference>
<keyword evidence="5" id="KW-0808">Transferase</keyword>
<dbReference type="PROSITE" id="PS00107">
    <property type="entry name" value="PROTEIN_KINASE_ATP"/>
    <property type="match status" value="1"/>
</dbReference>
<keyword evidence="3" id="KW-0472">Membrane</keyword>
<keyword evidence="1" id="KW-0732">Signal</keyword>
<feature type="transmembrane region" description="Helical" evidence="3">
    <location>
        <begin position="215"/>
        <end position="241"/>
    </location>
</feature>
<dbReference type="InterPro" id="IPR001245">
    <property type="entry name" value="Ser-Thr/Tyr_kinase_cat_dom"/>
</dbReference>
<dbReference type="CDD" id="cd01098">
    <property type="entry name" value="PAN_AP_plant"/>
    <property type="match status" value="1"/>
</dbReference>
<organism evidence="5 6">
    <name type="scientific">Heracleum sosnowskyi</name>
    <dbReference type="NCBI Taxonomy" id="360622"/>
    <lineage>
        <taxon>Eukaryota</taxon>
        <taxon>Viridiplantae</taxon>
        <taxon>Streptophyta</taxon>
        <taxon>Embryophyta</taxon>
        <taxon>Tracheophyta</taxon>
        <taxon>Spermatophyta</taxon>
        <taxon>Magnoliopsida</taxon>
        <taxon>eudicotyledons</taxon>
        <taxon>Gunneridae</taxon>
        <taxon>Pentapetalae</taxon>
        <taxon>asterids</taxon>
        <taxon>campanulids</taxon>
        <taxon>Apiales</taxon>
        <taxon>Apiaceae</taxon>
        <taxon>Apioideae</taxon>
        <taxon>apioid superclade</taxon>
        <taxon>Tordylieae</taxon>
        <taxon>Tordyliinae</taxon>
        <taxon>Heracleum</taxon>
    </lineage>
</organism>
<feature type="domain" description="Protein kinase" evidence="4">
    <location>
        <begin position="276"/>
        <end position="339"/>
    </location>
</feature>
<dbReference type="InterPro" id="IPR017441">
    <property type="entry name" value="Protein_kinase_ATP_BS"/>
</dbReference>
<dbReference type="AlphaFoldDB" id="A0AAD8GXM4"/>
<feature type="binding site" evidence="2">
    <location>
        <position position="308"/>
    </location>
    <ligand>
        <name>ATP</name>
        <dbReference type="ChEBI" id="CHEBI:30616"/>
    </ligand>
</feature>
<dbReference type="EMBL" id="JAUIZM010000011">
    <property type="protein sequence ID" value="KAK1356127.1"/>
    <property type="molecule type" value="Genomic_DNA"/>
</dbReference>
<keyword evidence="3" id="KW-0812">Transmembrane</keyword>
<reference evidence="5" key="2">
    <citation type="submission" date="2023-05" db="EMBL/GenBank/DDBJ databases">
        <authorList>
            <person name="Schelkunov M.I."/>
        </authorList>
    </citation>
    <scope>NUCLEOTIDE SEQUENCE</scope>
    <source>
        <strain evidence="5">Hsosn_3</strain>
        <tissue evidence="5">Leaf</tissue>
    </source>
</reference>
<keyword evidence="3" id="KW-1133">Transmembrane helix</keyword>
<evidence type="ECO:0000256" key="3">
    <source>
        <dbReference type="SAM" id="Phobius"/>
    </source>
</evidence>
<dbReference type="SUPFAM" id="SSF56112">
    <property type="entry name" value="Protein kinase-like (PK-like)"/>
    <property type="match status" value="1"/>
</dbReference>
<keyword evidence="5" id="KW-0418">Kinase</keyword>
<keyword evidence="6" id="KW-1185">Reference proteome</keyword>
<dbReference type="GO" id="GO:0005524">
    <property type="term" value="F:ATP binding"/>
    <property type="evidence" value="ECO:0007669"/>
    <property type="project" value="UniProtKB-UniRule"/>
</dbReference>
<dbReference type="GO" id="GO:0004672">
    <property type="term" value="F:protein kinase activity"/>
    <property type="evidence" value="ECO:0007669"/>
    <property type="project" value="InterPro"/>
</dbReference>
<dbReference type="Pfam" id="PF07714">
    <property type="entry name" value="PK_Tyr_Ser-Thr"/>
    <property type="match status" value="1"/>
</dbReference>
<evidence type="ECO:0000259" key="4">
    <source>
        <dbReference type="PROSITE" id="PS50011"/>
    </source>
</evidence>
<sequence length="339" mass="37440">MRKNGEIYVLNSKAVPGLGFYYRATLNFDGVFIQYSHPKVFTGSPNWTAVWSQPDNICVKAVGGKGTGACGFNSVCRLEDSGRPTCECPKSYSLIDPADKYGSCKPSFIQSGEDDGPSSKEELYGFWELTDTDWPTSDYEQLVPVSQLDCKNYCLNDCLCAVVVYRGNSCWKKKLPLSNGRLDRVVNGTAFLKYRKGDLPLQGYLNISRTDHGTLIITGSVLLSSSVILNFILVVGACFGYSCMFSKKTKELYPGNSSGISNLRIFTYKELELATNGFKEELGRGAFGIVYKGVVQMSSSDILIAVKKLDKAVQDGDKEFKTEVNVIAQTHQKNLVRLL</sequence>
<dbReference type="InterPro" id="IPR011009">
    <property type="entry name" value="Kinase-like_dom_sf"/>
</dbReference>
<dbReference type="PANTHER" id="PTHR47976:SF15">
    <property type="entry name" value="G-TYPE LECTIN S-RECEPTOR-LIKE SERINE_THREONINE-PROTEIN KINASE RLK1"/>
    <property type="match status" value="1"/>
</dbReference>
<gene>
    <name evidence="5" type="ORF">POM88_049383</name>
</gene>
<evidence type="ECO:0000256" key="2">
    <source>
        <dbReference type="PROSITE-ProRule" id="PRU10141"/>
    </source>
</evidence>
<dbReference type="InterPro" id="IPR000719">
    <property type="entry name" value="Prot_kinase_dom"/>
</dbReference>
<keyword evidence="2" id="KW-0547">Nucleotide-binding</keyword>
<dbReference type="Gene3D" id="3.30.200.20">
    <property type="entry name" value="Phosphorylase Kinase, domain 1"/>
    <property type="match status" value="1"/>
</dbReference>
<dbReference type="PANTHER" id="PTHR47976">
    <property type="entry name" value="G-TYPE LECTIN S-RECEPTOR-LIKE SERINE/THREONINE-PROTEIN KINASE SD2-5"/>
    <property type="match status" value="1"/>
</dbReference>